<organism evidence="11 12">
    <name type="scientific">Candida viswanathii</name>
    <dbReference type="NCBI Taxonomy" id="5486"/>
    <lineage>
        <taxon>Eukaryota</taxon>
        <taxon>Fungi</taxon>
        <taxon>Dikarya</taxon>
        <taxon>Ascomycota</taxon>
        <taxon>Saccharomycotina</taxon>
        <taxon>Pichiomycetes</taxon>
        <taxon>Debaryomycetaceae</taxon>
        <taxon>Candida/Lodderomyces clade</taxon>
        <taxon>Candida</taxon>
    </lineage>
</organism>
<evidence type="ECO:0000259" key="10">
    <source>
        <dbReference type="PROSITE" id="PS50011"/>
    </source>
</evidence>
<dbReference type="PROSITE" id="PS00108">
    <property type="entry name" value="PROTEIN_KINASE_ST"/>
    <property type="match status" value="1"/>
</dbReference>
<comment type="catalytic activity">
    <reaction evidence="7">
        <text>L-threonyl-[protein] + ATP = O-phospho-L-threonyl-[protein] + ADP + H(+)</text>
        <dbReference type="Rhea" id="RHEA:46608"/>
        <dbReference type="Rhea" id="RHEA-COMP:11060"/>
        <dbReference type="Rhea" id="RHEA-COMP:11605"/>
        <dbReference type="ChEBI" id="CHEBI:15378"/>
        <dbReference type="ChEBI" id="CHEBI:30013"/>
        <dbReference type="ChEBI" id="CHEBI:30616"/>
        <dbReference type="ChEBI" id="CHEBI:61977"/>
        <dbReference type="ChEBI" id="CHEBI:456216"/>
        <dbReference type="EC" id="2.7.11.1"/>
    </reaction>
</comment>
<keyword evidence="6" id="KW-0067">ATP-binding</keyword>
<feature type="compositionally biased region" description="Low complexity" evidence="9">
    <location>
        <begin position="124"/>
        <end position="154"/>
    </location>
</feature>
<dbReference type="GO" id="GO:0005634">
    <property type="term" value="C:nucleus"/>
    <property type="evidence" value="ECO:0007669"/>
    <property type="project" value="TreeGrafter"/>
</dbReference>
<evidence type="ECO:0000313" key="12">
    <source>
        <dbReference type="Proteomes" id="UP000253472"/>
    </source>
</evidence>
<dbReference type="GO" id="GO:0000245">
    <property type="term" value="P:spliceosomal complex assembly"/>
    <property type="evidence" value="ECO:0007669"/>
    <property type="project" value="TreeGrafter"/>
</dbReference>
<proteinExistence type="predicted"/>
<dbReference type="EC" id="2.7.11.1" evidence="1"/>
<evidence type="ECO:0000256" key="7">
    <source>
        <dbReference type="ARBA" id="ARBA00047899"/>
    </source>
</evidence>
<dbReference type="STRING" id="5486.A0A367XPM6"/>
<dbReference type="InterPro" id="IPR011009">
    <property type="entry name" value="Kinase-like_dom_sf"/>
</dbReference>
<keyword evidence="4" id="KW-0547">Nucleotide-binding</keyword>
<accession>A0A367XPM6</accession>
<feature type="compositionally biased region" description="Low complexity" evidence="9">
    <location>
        <begin position="70"/>
        <end position="84"/>
    </location>
</feature>
<keyword evidence="5 11" id="KW-0418">Kinase</keyword>
<keyword evidence="3" id="KW-0808">Transferase</keyword>
<evidence type="ECO:0000256" key="6">
    <source>
        <dbReference type="ARBA" id="ARBA00022840"/>
    </source>
</evidence>
<dbReference type="PROSITE" id="PS50011">
    <property type="entry name" value="PROTEIN_KINASE_DOM"/>
    <property type="match status" value="1"/>
</dbReference>
<protein>
    <recommendedName>
        <fullName evidence="1">non-specific serine/threonine protein kinase</fullName>
        <ecNumber evidence="1">2.7.11.1</ecNumber>
    </recommendedName>
</protein>
<dbReference type="InterPro" id="IPR008271">
    <property type="entry name" value="Ser/Thr_kinase_AS"/>
</dbReference>
<evidence type="ECO:0000256" key="3">
    <source>
        <dbReference type="ARBA" id="ARBA00022679"/>
    </source>
</evidence>
<dbReference type="SUPFAM" id="SSF56112">
    <property type="entry name" value="Protein kinase-like (PK-like)"/>
    <property type="match status" value="1"/>
</dbReference>
<feature type="compositionally biased region" description="Low complexity" evidence="9">
    <location>
        <begin position="455"/>
        <end position="467"/>
    </location>
</feature>
<dbReference type="GO" id="GO:0050684">
    <property type="term" value="P:regulation of mRNA processing"/>
    <property type="evidence" value="ECO:0007669"/>
    <property type="project" value="TreeGrafter"/>
</dbReference>
<dbReference type="InterPro" id="IPR051334">
    <property type="entry name" value="SRPK"/>
</dbReference>
<gene>
    <name evidence="11" type="primary">dsk1_1</name>
    <name evidence="11" type="ORF">Cantr_04428</name>
</gene>
<dbReference type="Pfam" id="PF00069">
    <property type="entry name" value="Pkinase"/>
    <property type="match status" value="2"/>
</dbReference>
<dbReference type="OrthoDB" id="5979581at2759"/>
<keyword evidence="2" id="KW-0723">Serine/threonine-protein kinase</keyword>
<evidence type="ECO:0000256" key="8">
    <source>
        <dbReference type="ARBA" id="ARBA00048679"/>
    </source>
</evidence>
<dbReference type="AlphaFoldDB" id="A0A367XPM6"/>
<reference evidence="11 12" key="1">
    <citation type="submission" date="2018-06" db="EMBL/GenBank/DDBJ databases">
        <title>Whole genome sequencing of Candida tropicalis (genome annotated by CSBL at Korea University).</title>
        <authorList>
            <person name="Ahn J."/>
        </authorList>
    </citation>
    <scope>NUCLEOTIDE SEQUENCE [LARGE SCALE GENOMIC DNA]</scope>
    <source>
        <strain evidence="11 12">ATCC 20962</strain>
    </source>
</reference>
<dbReference type="Gene3D" id="3.30.200.20">
    <property type="entry name" value="Phosphorylase Kinase, domain 1"/>
    <property type="match status" value="1"/>
</dbReference>
<dbReference type="PANTHER" id="PTHR47634">
    <property type="entry name" value="PROTEIN KINASE DOMAIN-CONTAINING PROTEIN-RELATED"/>
    <property type="match status" value="1"/>
</dbReference>
<evidence type="ECO:0000256" key="5">
    <source>
        <dbReference type="ARBA" id="ARBA00022777"/>
    </source>
</evidence>
<keyword evidence="12" id="KW-1185">Reference proteome</keyword>
<sequence length="849" mass="95961">MLVIDSSPSTHHNQSSYMPTTDDFSTDVISLQNSEMTIETTPTNHNNSSDSHNIHNPFHSHSTSHKHKNSITSNHSFTSNSFTHSHTKQETTQPLPPDSPPLLRKKSSTASSLFKLHSSKNVKSQPSAQQQQQQQQQPLTPASPASPNSTSRPNLRSLLRIGSFSGNARRQSTSRRPESRYAPIGEEPADGSEHFQDDQDNADEEADEFAYLSDLESDLNYDPKAEESTDDYRNGGYHPVCKGEVYYSTKIPNREYIILRKLGWGHFSTVWLAKSKYNSSLGELETEENPNTEEYYVAVKFVKSNKNYMEAARDEIKIMSALTDPINKNSHILDEDKEFFGNNNKAHAGYNHVMQLLDDFEISGPHGVHICMVFEILGENLLNLIYKYKRLHRSLSTEIKRKESEEGTAQQMKFNKWDTKNWKKSTKSMLSLGLHSRKDSSLEVQQNSNPPAVGSTNSSTSSASSSSPIELTAEQGDIESATTVETWEDDLDKRIKSMNTESLAKLMETSKTYGGIPFTLVKQIAKQMLLAIDYIHHCGVIHTDLKPENVLIEIKDINKLISKVEDEKISKFRANSGSRRSSLFRRNLSKQQLLSRNPSCQHVRSLSNMSNSSQCYKMLKNSTSTTGPIRSSKPITSLSSDSIFRDFDFDSKARKASFKTISPRNFSFGVGNIHAQDHTGNNNSTEISIKIADFGNSAWVDHHFTDNIQTRQYRSPEVILSLPWNSLADIWSIGCLIFELLTGDYLFDPRDGGSFNKDDDHLAQIQELLGPFPRKLVARYGKNYFNSHSELLRIRVLKPWDLKLVLIEKYHIEIEEAELITSFLLPMLEILPEKRADAGSLVNHPWLSS</sequence>
<dbReference type="EMBL" id="QLNQ01000030">
    <property type="protein sequence ID" value="RCK54732.1"/>
    <property type="molecule type" value="Genomic_DNA"/>
</dbReference>
<evidence type="ECO:0000256" key="2">
    <source>
        <dbReference type="ARBA" id="ARBA00022527"/>
    </source>
</evidence>
<comment type="catalytic activity">
    <reaction evidence="8">
        <text>L-seryl-[protein] + ATP = O-phospho-L-seryl-[protein] + ADP + H(+)</text>
        <dbReference type="Rhea" id="RHEA:17989"/>
        <dbReference type="Rhea" id="RHEA-COMP:9863"/>
        <dbReference type="Rhea" id="RHEA-COMP:11604"/>
        <dbReference type="ChEBI" id="CHEBI:15378"/>
        <dbReference type="ChEBI" id="CHEBI:29999"/>
        <dbReference type="ChEBI" id="CHEBI:30616"/>
        <dbReference type="ChEBI" id="CHEBI:83421"/>
        <dbReference type="ChEBI" id="CHEBI:456216"/>
        <dbReference type="EC" id="2.7.11.1"/>
    </reaction>
</comment>
<dbReference type="SMART" id="SM00220">
    <property type="entry name" value="S_TKc"/>
    <property type="match status" value="1"/>
</dbReference>
<dbReference type="Gene3D" id="1.10.510.10">
    <property type="entry name" value="Transferase(Phosphotransferase) domain 1"/>
    <property type="match status" value="1"/>
</dbReference>
<dbReference type="GO" id="GO:0004674">
    <property type="term" value="F:protein serine/threonine kinase activity"/>
    <property type="evidence" value="ECO:0007669"/>
    <property type="project" value="UniProtKB-KW"/>
</dbReference>
<feature type="region of interest" description="Disordered" evidence="9">
    <location>
        <begin position="1"/>
        <end position="24"/>
    </location>
</feature>
<evidence type="ECO:0000256" key="9">
    <source>
        <dbReference type="SAM" id="MobiDB-lite"/>
    </source>
</evidence>
<comment type="caution">
    <text evidence="11">The sequence shown here is derived from an EMBL/GenBank/DDBJ whole genome shotgun (WGS) entry which is preliminary data.</text>
</comment>
<feature type="region of interest" description="Disordered" evidence="9">
    <location>
        <begin position="437"/>
        <end position="475"/>
    </location>
</feature>
<name>A0A367XPM6_9ASCO</name>
<evidence type="ECO:0000256" key="4">
    <source>
        <dbReference type="ARBA" id="ARBA00022741"/>
    </source>
</evidence>
<dbReference type="Proteomes" id="UP000253472">
    <property type="component" value="Unassembled WGS sequence"/>
</dbReference>
<feature type="compositionally biased region" description="Low complexity" evidence="9">
    <location>
        <begin position="44"/>
        <end position="61"/>
    </location>
</feature>
<dbReference type="GO" id="GO:0005737">
    <property type="term" value="C:cytoplasm"/>
    <property type="evidence" value="ECO:0007669"/>
    <property type="project" value="TreeGrafter"/>
</dbReference>
<dbReference type="FunFam" id="1.10.510.10:FF:000275">
    <property type="entry name" value="SRSF protein kinase 2 isoform X3"/>
    <property type="match status" value="1"/>
</dbReference>
<dbReference type="PANTHER" id="PTHR47634:SF9">
    <property type="entry name" value="PROTEIN KINASE DOMAIN-CONTAINING PROTEIN-RELATED"/>
    <property type="match status" value="1"/>
</dbReference>
<feature type="domain" description="Protein kinase" evidence="10">
    <location>
        <begin position="256"/>
        <end position="847"/>
    </location>
</feature>
<dbReference type="InterPro" id="IPR000719">
    <property type="entry name" value="Prot_kinase_dom"/>
</dbReference>
<evidence type="ECO:0000256" key="1">
    <source>
        <dbReference type="ARBA" id="ARBA00012513"/>
    </source>
</evidence>
<evidence type="ECO:0000313" key="11">
    <source>
        <dbReference type="EMBL" id="RCK54732.1"/>
    </source>
</evidence>
<dbReference type="GO" id="GO:0005524">
    <property type="term" value="F:ATP binding"/>
    <property type="evidence" value="ECO:0007669"/>
    <property type="project" value="UniProtKB-KW"/>
</dbReference>
<feature type="region of interest" description="Disordered" evidence="9">
    <location>
        <begin position="39"/>
        <end position="202"/>
    </location>
</feature>